<dbReference type="Proteomes" id="UP000824090">
    <property type="component" value="Unassembled WGS sequence"/>
</dbReference>
<keyword evidence="1" id="KW-0472">Membrane</keyword>
<feature type="transmembrane region" description="Helical" evidence="1">
    <location>
        <begin position="21"/>
        <end position="43"/>
    </location>
</feature>
<dbReference type="InterPro" id="IPR036890">
    <property type="entry name" value="HATPase_C_sf"/>
</dbReference>
<feature type="transmembrane region" description="Helical" evidence="1">
    <location>
        <begin position="49"/>
        <end position="66"/>
    </location>
</feature>
<feature type="domain" description="Sensor histidine kinase NatK-like C-terminal" evidence="2">
    <location>
        <begin position="310"/>
        <end position="409"/>
    </location>
</feature>
<dbReference type="CDD" id="cd16935">
    <property type="entry name" value="HATPase_AgrC-ComD-like"/>
    <property type="match status" value="1"/>
</dbReference>
<organism evidence="3 4">
    <name type="scientific">Candidatus Allocopromorpha excrementigallinarum</name>
    <dbReference type="NCBI Taxonomy" id="2840742"/>
    <lineage>
        <taxon>Bacteria</taxon>
        <taxon>Bacillati</taxon>
        <taxon>Bacillota</taxon>
        <taxon>Clostridia</taxon>
        <taxon>Eubacteriales</taxon>
        <taxon>Eubacteriaceae</taxon>
        <taxon>Eubacteriaceae incertae sedis</taxon>
        <taxon>Candidatus Allocopromorpha</taxon>
    </lineage>
</organism>
<feature type="transmembrane region" description="Helical" evidence="1">
    <location>
        <begin position="136"/>
        <end position="158"/>
    </location>
</feature>
<comment type="caution">
    <text evidence="3">The sequence shown here is derived from an EMBL/GenBank/DDBJ whole genome shotgun (WGS) entry which is preliminary data.</text>
</comment>
<dbReference type="InterPro" id="IPR032834">
    <property type="entry name" value="NatK-like_C"/>
</dbReference>
<dbReference type="SUPFAM" id="SSF55874">
    <property type="entry name" value="ATPase domain of HSP90 chaperone/DNA topoisomerase II/histidine kinase"/>
    <property type="match status" value="1"/>
</dbReference>
<accession>A0A9D1I1Q2</accession>
<feature type="transmembrane region" description="Helical" evidence="1">
    <location>
        <begin position="164"/>
        <end position="184"/>
    </location>
</feature>
<dbReference type="Gene3D" id="3.30.565.10">
    <property type="entry name" value="Histidine kinase-like ATPase, C-terminal domain"/>
    <property type="match status" value="1"/>
</dbReference>
<name>A0A9D1I1Q2_9FIRM</name>
<proteinExistence type="predicted"/>
<evidence type="ECO:0000259" key="2">
    <source>
        <dbReference type="Pfam" id="PF14501"/>
    </source>
</evidence>
<keyword evidence="1" id="KW-0812">Transmembrane</keyword>
<evidence type="ECO:0000256" key="1">
    <source>
        <dbReference type="SAM" id="Phobius"/>
    </source>
</evidence>
<dbReference type="EMBL" id="DVMP01000123">
    <property type="protein sequence ID" value="HIU26142.1"/>
    <property type="molecule type" value="Genomic_DNA"/>
</dbReference>
<reference evidence="3" key="1">
    <citation type="submission" date="2020-10" db="EMBL/GenBank/DDBJ databases">
        <authorList>
            <person name="Gilroy R."/>
        </authorList>
    </citation>
    <scope>NUCLEOTIDE SEQUENCE</scope>
    <source>
        <strain evidence="3">ChiHcec3-6078</strain>
    </source>
</reference>
<evidence type="ECO:0000313" key="4">
    <source>
        <dbReference type="Proteomes" id="UP000824090"/>
    </source>
</evidence>
<evidence type="ECO:0000313" key="3">
    <source>
        <dbReference type="EMBL" id="HIU26142.1"/>
    </source>
</evidence>
<reference evidence="3" key="2">
    <citation type="journal article" date="2021" name="PeerJ">
        <title>Extensive microbial diversity within the chicken gut microbiome revealed by metagenomics and culture.</title>
        <authorList>
            <person name="Gilroy R."/>
            <person name="Ravi A."/>
            <person name="Getino M."/>
            <person name="Pursley I."/>
            <person name="Horton D.L."/>
            <person name="Alikhan N.F."/>
            <person name="Baker D."/>
            <person name="Gharbi K."/>
            <person name="Hall N."/>
            <person name="Watson M."/>
            <person name="Adriaenssens E.M."/>
            <person name="Foster-Nyarko E."/>
            <person name="Jarju S."/>
            <person name="Secka A."/>
            <person name="Antonio M."/>
            <person name="Oren A."/>
            <person name="Chaudhuri R.R."/>
            <person name="La Ragione R."/>
            <person name="Hildebrand F."/>
            <person name="Pallen M.J."/>
        </authorList>
    </citation>
    <scope>NUCLEOTIDE SEQUENCE</scope>
    <source>
        <strain evidence="3">ChiHcec3-6078</strain>
    </source>
</reference>
<feature type="transmembrane region" description="Helical" evidence="1">
    <location>
        <begin position="105"/>
        <end position="124"/>
    </location>
</feature>
<feature type="transmembrane region" description="Helical" evidence="1">
    <location>
        <begin position="73"/>
        <end position="93"/>
    </location>
</feature>
<protein>
    <submittedName>
        <fullName evidence="3">GHKL domain-containing protein</fullName>
    </submittedName>
</protein>
<dbReference type="Pfam" id="PF14501">
    <property type="entry name" value="HATPase_c_5"/>
    <property type="match status" value="1"/>
</dbReference>
<sequence length="410" mass="46051">MGIYVYLLIDFKAPFLKWKRTWLFAALLILAVNLLIIFFFGYSEAYLKVWPLTLTIPYVAITFMASSSRKLYVMFNLFTVMYIAVFSIVTGMTASRLSGEDWAQLPAHIICLAAGLFMVLRLRKPFLKTAKLLEKGWALICCMPLLIVVLCLICLPQIMGEGSVVFIFVSYISLVTGLFIYLLIYRFFIKVIEEQTASHQEDILRVRRKNAEDRLRLAGENKALLLKYRDTVVSAIDSLEKEASSGRDTEAALDRLSKTADLLSAGHGRRYCRPETLNTVLDQYARRAEEKGISMTVEANISREFDVNETELAVVLSNALSNAEEACMSIPRQERRAVSVVINSRGRQIAAEITNTCRGQVSFDENQLPVSQRGLGHGIGVKSMEAFCRDNGGILSFSQDGDTFSVRILV</sequence>
<dbReference type="AlphaFoldDB" id="A0A9D1I1Q2"/>
<keyword evidence="1" id="KW-1133">Transmembrane helix</keyword>
<gene>
    <name evidence="3" type="ORF">IAC50_06600</name>
</gene>